<dbReference type="Gene3D" id="3.60.10.10">
    <property type="entry name" value="Endonuclease/exonuclease/phosphatase"/>
    <property type="match status" value="1"/>
</dbReference>
<evidence type="ECO:0000313" key="4">
    <source>
        <dbReference type="Proteomes" id="UP000740605"/>
    </source>
</evidence>
<reference evidence="3 4" key="1">
    <citation type="submission" date="2021-03" db="EMBL/GenBank/DDBJ databases">
        <title>Microbacterium pauli sp. nov., isolated from microfiltered milk.</title>
        <authorList>
            <person name="Bellassi P."/>
            <person name="Fontana A."/>
            <person name="Callegari M.L."/>
            <person name="Lorenzo M."/>
            <person name="Cappa F."/>
        </authorList>
    </citation>
    <scope>NUCLEOTIDE SEQUENCE [LARGE SCALE GENOMIC DNA]</scope>
    <source>
        <strain evidence="3 4">DSM 18909</strain>
    </source>
</reference>
<feature type="transmembrane region" description="Helical" evidence="1">
    <location>
        <begin position="42"/>
        <end position="60"/>
    </location>
</feature>
<keyword evidence="1" id="KW-1133">Transmembrane helix</keyword>
<dbReference type="Pfam" id="PF03372">
    <property type="entry name" value="Exo_endo_phos"/>
    <property type="match status" value="1"/>
</dbReference>
<name>A0ABS5XS24_9MICO</name>
<dbReference type="GO" id="GO:0004519">
    <property type="term" value="F:endonuclease activity"/>
    <property type="evidence" value="ECO:0007669"/>
    <property type="project" value="UniProtKB-KW"/>
</dbReference>
<keyword evidence="3" id="KW-0378">Hydrolase</keyword>
<dbReference type="EMBL" id="JAFLHG010000003">
    <property type="protein sequence ID" value="MBT8797340.1"/>
    <property type="molecule type" value="Genomic_DNA"/>
</dbReference>
<sequence>MLRLLGLLVTALAAIAAAIVTWPQFFRLERTFPFAQIVSLRFPVILAFGAVFVLALLLCLARPVRAFAASLAIVALLGGVANGAILLTRGTGPGTLPEQTDASIRVMTWNTAGNATDADLIAQTAVAMQAQIVALPETTIETGEAVAIAMREMGSPMWAHHEDFGEREDYPDWASNSTTLLISPDLGGYSVVESDADGATNTSQVPTVVAMPVDGEGPVVIAVHAVAPRQSFMDDWRSDLEWLADQCGDGDVIMAGDFNATVDHMSRLGVDGADLGHCRDAAVATGTGGAGTWSTAWPPLVGTPIDHVLTTDAWVATGSVVLTSLDDSGSDHRPLVVQLEPASP</sequence>
<dbReference type="SUPFAM" id="SSF56219">
    <property type="entry name" value="DNase I-like"/>
    <property type="match status" value="1"/>
</dbReference>
<evidence type="ECO:0000256" key="1">
    <source>
        <dbReference type="SAM" id="Phobius"/>
    </source>
</evidence>
<keyword evidence="4" id="KW-1185">Reference proteome</keyword>
<feature type="domain" description="Endonuclease/exonuclease/phosphatase" evidence="2">
    <location>
        <begin position="107"/>
        <end position="332"/>
    </location>
</feature>
<protein>
    <submittedName>
        <fullName evidence="3">Endonuclease/exonuclease/phosphatase family protein</fullName>
    </submittedName>
</protein>
<keyword evidence="1" id="KW-0472">Membrane</keyword>
<evidence type="ECO:0000259" key="2">
    <source>
        <dbReference type="Pfam" id="PF03372"/>
    </source>
</evidence>
<evidence type="ECO:0000313" key="3">
    <source>
        <dbReference type="EMBL" id="MBT8797340.1"/>
    </source>
</evidence>
<comment type="caution">
    <text evidence="3">The sequence shown here is derived from an EMBL/GenBank/DDBJ whole genome shotgun (WGS) entry which is preliminary data.</text>
</comment>
<feature type="transmembrane region" description="Helical" evidence="1">
    <location>
        <begin position="67"/>
        <end position="87"/>
    </location>
</feature>
<proteinExistence type="predicted"/>
<dbReference type="InterPro" id="IPR036691">
    <property type="entry name" value="Endo/exonu/phosph_ase_sf"/>
</dbReference>
<dbReference type="RefSeq" id="WP_215486582.1">
    <property type="nucleotide sequence ID" value="NZ_BAAAPJ010000003.1"/>
</dbReference>
<keyword evidence="1" id="KW-0812">Transmembrane</keyword>
<keyword evidence="3" id="KW-0255">Endonuclease</keyword>
<dbReference type="InterPro" id="IPR005135">
    <property type="entry name" value="Endo/exonuclease/phosphatase"/>
</dbReference>
<organism evidence="3 4">
    <name type="scientific">Microbacterium flavum</name>
    <dbReference type="NCBI Taxonomy" id="415216"/>
    <lineage>
        <taxon>Bacteria</taxon>
        <taxon>Bacillati</taxon>
        <taxon>Actinomycetota</taxon>
        <taxon>Actinomycetes</taxon>
        <taxon>Micrococcales</taxon>
        <taxon>Microbacteriaceae</taxon>
        <taxon>Microbacterium</taxon>
    </lineage>
</organism>
<dbReference type="Proteomes" id="UP000740605">
    <property type="component" value="Unassembled WGS sequence"/>
</dbReference>
<keyword evidence="3" id="KW-0540">Nuclease</keyword>
<accession>A0ABS5XS24</accession>
<gene>
    <name evidence="3" type="ORF">J0P97_04545</name>
</gene>